<evidence type="ECO:0000313" key="3">
    <source>
        <dbReference type="Proteomes" id="UP000265663"/>
    </source>
</evidence>
<reference evidence="2 3" key="1">
    <citation type="journal article" date="2014" name="PLoS ONE">
        <title>De novo Genome Assembly of the Fungal Plant Pathogen Pyrenophora semeniperda.</title>
        <authorList>
            <person name="Soliai M.M."/>
            <person name="Meyer S.E."/>
            <person name="Udall J.A."/>
            <person name="Elzinga D.E."/>
            <person name="Hermansen R.A."/>
            <person name="Bodily P.M."/>
            <person name="Hart A.A."/>
            <person name="Coleman C.E."/>
        </authorList>
    </citation>
    <scope>NUCLEOTIDE SEQUENCE [LARGE SCALE GENOMIC DNA]</scope>
    <source>
        <strain evidence="2 3">CCB06</strain>
        <tissue evidence="2">Mycelium</tissue>
    </source>
</reference>
<gene>
    <name evidence="2" type="ORF">GMOD_00007719</name>
</gene>
<organism evidence="2 3">
    <name type="scientific">Pyrenophora seminiperda CCB06</name>
    <dbReference type="NCBI Taxonomy" id="1302712"/>
    <lineage>
        <taxon>Eukaryota</taxon>
        <taxon>Fungi</taxon>
        <taxon>Dikarya</taxon>
        <taxon>Ascomycota</taxon>
        <taxon>Pezizomycotina</taxon>
        <taxon>Dothideomycetes</taxon>
        <taxon>Pleosporomycetidae</taxon>
        <taxon>Pleosporales</taxon>
        <taxon>Pleosporineae</taxon>
        <taxon>Pleosporaceae</taxon>
        <taxon>Pyrenophora</taxon>
    </lineage>
</organism>
<dbReference type="Proteomes" id="UP000265663">
    <property type="component" value="Unassembled WGS sequence"/>
</dbReference>
<sequence length="138" mass="15231">MIGGLSITSVPLTFLSKLRNKRNPYAQPHHPNNHSHACQAPSHIDLLAHAREAAGRHPITGQSRSSKKANGKGKGKQGVMMGGEEASERKKAYLAWAAKNPQLRGSPYASYEEFVKEKVARRGLPEQAWTRGEYYAPE</sequence>
<dbReference type="OrthoDB" id="3782326at2759"/>
<dbReference type="EMBL" id="KE747833">
    <property type="protein sequence ID" value="RMZ72701.1"/>
    <property type="molecule type" value="Genomic_DNA"/>
</dbReference>
<evidence type="ECO:0000256" key="1">
    <source>
        <dbReference type="SAM" id="MobiDB-lite"/>
    </source>
</evidence>
<name>A0A3M7MDY2_9PLEO</name>
<feature type="compositionally biased region" description="Basic residues" evidence="1">
    <location>
        <begin position="65"/>
        <end position="75"/>
    </location>
</feature>
<dbReference type="AlphaFoldDB" id="A0A3M7MDY2"/>
<feature type="compositionally biased region" description="Basic and acidic residues" evidence="1">
    <location>
        <begin position="46"/>
        <end position="55"/>
    </location>
</feature>
<keyword evidence="3" id="KW-1185">Reference proteome</keyword>
<proteinExistence type="predicted"/>
<accession>A0A3M7MDY2</accession>
<evidence type="ECO:0000313" key="2">
    <source>
        <dbReference type="EMBL" id="RMZ72701.1"/>
    </source>
</evidence>
<feature type="region of interest" description="Disordered" evidence="1">
    <location>
        <begin position="22"/>
        <end position="84"/>
    </location>
</feature>
<protein>
    <submittedName>
        <fullName evidence="2">Mitosis dim1</fullName>
    </submittedName>
</protein>